<dbReference type="GO" id="GO:0015421">
    <property type="term" value="F:ABC-type oligopeptide transporter activity"/>
    <property type="evidence" value="ECO:0007669"/>
    <property type="project" value="TreeGrafter"/>
</dbReference>
<sequence>MSERFMPSDTLDLLKRLARDYGREYAPQYAWAIVAMILVAGTTALSAYLMKYVIDTIFVQQNRAALTGITLGIVAIFLVKGLAAYASEVMVGTIGNRLVAETQRRMFNHLLKVDIAFFQNHSSSDLVTRISNNAAATRDVLNMISMSFGRDLFTIIGLVATMIILDPIMTAISLIGGPLIAITSRKLRKRVQKAAKSEVNKTAGVIQATRELSQGTQVVKSFQLENHMRTRAMNAISAVERLNIKMLRIKATVNPMMEAAGGFAVAGVVFYAGWRNLNYGDTPGQFFAFITALLMCADPARRVSRVHLQLASAMVGVRMMYELLDTPAKEDEPPGKPAIEVKGGEIEFHDVTFSYVPGKAIISGLNLIAPAGKTTALVGLSGGGKTTIFALLQRFREPDSGYITIDGQNIATSSLPSVRRNISTVGQDAFLFDGTIIDNIRTGLESASDQQCIDAAKSANADEFIVKLPMKYDSPVGELGTQVSGGQRQRIALARAFLKDAPIILLDEPTSALDSHTEEIIQRELKQLTTGKTTLVIAHRLSTILHADLIHVIDAGRIIESGTHDELLAQGGAYSRLFKLQFAKYAEQKDALAHAV</sequence>
<dbReference type="InterPro" id="IPR036640">
    <property type="entry name" value="ABC1_TM_sf"/>
</dbReference>
<dbReference type="InterPro" id="IPR017871">
    <property type="entry name" value="ABC_transporter-like_CS"/>
</dbReference>
<reference evidence="13" key="1">
    <citation type="journal article" date="2011" name="J. Bacteriol.">
        <title>Genome sequences of eight morphologically diverse alphaproteobacteria.</title>
        <authorList>
            <consortium name="US DOE Joint Genome Institute"/>
            <person name="Brown P.J."/>
            <person name="Kysela D.T."/>
            <person name="Buechlein A."/>
            <person name="Hemmerich C."/>
            <person name="Brun Y.V."/>
        </authorList>
    </citation>
    <scope>NUCLEOTIDE SEQUENCE [LARGE SCALE GENOMIC DNA]</scope>
    <source>
        <strain evidence="13">ATCC 51888 / DSM 1869 / NCIB 11706 / TK 0415</strain>
    </source>
</reference>
<evidence type="ECO:0000256" key="5">
    <source>
        <dbReference type="ARBA" id="ARBA00022840"/>
    </source>
</evidence>
<dbReference type="HOGENOM" id="CLU_000604_84_9_5"/>
<dbReference type="InterPro" id="IPR039421">
    <property type="entry name" value="Type_1_exporter"/>
</dbReference>
<dbReference type="Proteomes" id="UP000002033">
    <property type="component" value="Chromosome"/>
</dbReference>
<feature type="transmembrane region" description="Helical" evidence="9">
    <location>
        <begin position="255"/>
        <end position="274"/>
    </location>
</feature>
<evidence type="ECO:0000256" key="2">
    <source>
        <dbReference type="ARBA" id="ARBA00005417"/>
    </source>
</evidence>
<dbReference type="PANTHER" id="PTHR43394">
    <property type="entry name" value="ATP-DEPENDENT PERMEASE MDL1, MITOCHONDRIAL"/>
    <property type="match status" value="1"/>
</dbReference>
<dbReference type="SUPFAM" id="SSF90123">
    <property type="entry name" value="ABC transporter transmembrane region"/>
    <property type="match status" value="1"/>
</dbReference>
<feature type="transmembrane region" description="Helical" evidence="9">
    <location>
        <begin position="152"/>
        <end position="182"/>
    </location>
</feature>
<keyword evidence="5" id="KW-0067">ATP-binding</keyword>
<feature type="transmembrane region" description="Helical" evidence="9">
    <location>
        <begin position="65"/>
        <end position="86"/>
    </location>
</feature>
<dbReference type="InterPro" id="IPR003439">
    <property type="entry name" value="ABC_transporter-like_ATP-bd"/>
</dbReference>
<keyword evidence="6 9" id="KW-1133">Transmembrane helix</keyword>
<keyword evidence="4" id="KW-0547">Nucleotide-binding</keyword>
<gene>
    <name evidence="12" type="ordered locus">Hden_0500</name>
</gene>
<name>D8JS62_HYPDA</name>
<dbReference type="PROSITE" id="PS50929">
    <property type="entry name" value="ABC_TM1F"/>
    <property type="match status" value="1"/>
</dbReference>
<dbReference type="eggNOG" id="COG1132">
    <property type="taxonomic scope" value="Bacteria"/>
</dbReference>
<comment type="function">
    <text evidence="8">Part of an ABC transporter complex. Transmembrane domains (TMD) form a pore in the inner membrane and the ATP-binding domain (NBD) is responsible for energy generation.</text>
</comment>
<evidence type="ECO:0000256" key="1">
    <source>
        <dbReference type="ARBA" id="ARBA00004651"/>
    </source>
</evidence>
<keyword evidence="13" id="KW-1185">Reference proteome</keyword>
<dbReference type="CDD" id="cd18552">
    <property type="entry name" value="ABC_6TM_MsbA_like"/>
    <property type="match status" value="1"/>
</dbReference>
<dbReference type="EMBL" id="CP002083">
    <property type="protein sequence ID" value="ADJ22321.1"/>
    <property type="molecule type" value="Genomic_DNA"/>
</dbReference>
<organism evidence="12 13">
    <name type="scientific">Hyphomicrobium denitrificans (strain ATCC 51888 / DSM 1869 / NCIMB 11706 / TK 0415)</name>
    <dbReference type="NCBI Taxonomy" id="582899"/>
    <lineage>
        <taxon>Bacteria</taxon>
        <taxon>Pseudomonadati</taxon>
        <taxon>Pseudomonadota</taxon>
        <taxon>Alphaproteobacteria</taxon>
        <taxon>Hyphomicrobiales</taxon>
        <taxon>Hyphomicrobiaceae</taxon>
        <taxon>Hyphomicrobium</taxon>
    </lineage>
</organism>
<evidence type="ECO:0000256" key="8">
    <source>
        <dbReference type="ARBA" id="ARBA00024725"/>
    </source>
</evidence>
<dbReference type="Gene3D" id="1.20.1560.10">
    <property type="entry name" value="ABC transporter type 1, transmembrane domain"/>
    <property type="match status" value="1"/>
</dbReference>
<dbReference type="GO" id="GO:0005886">
    <property type="term" value="C:plasma membrane"/>
    <property type="evidence" value="ECO:0007669"/>
    <property type="project" value="UniProtKB-SubCell"/>
</dbReference>
<dbReference type="PANTHER" id="PTHR43394:SF1">
    <property type="entry name" value="ATP-BINDING CASSETTE SUB-FAMILY B MEMBER 10, MITOCHONDRIAL"/>
    <property type="match status" value="1"/>
</dbReference>
<protein>
    <submittedName>
        <fullName evidence="12">ABC transporter related protein</fullName>
    </submittedName>
</protein>
<comment type="subcellular location">
    <subcellularLocation>
        <location evidence="1">Cell membrane</location>
        <topology evidence="1">Multi-pass membrane protein</topology>
    </subcellularLocation>
</comment>
<dbReference type="SMART" id="SM00382">
    <property type="entry name" value="AAA"/>
    <property type="match status" value="1"/>
</dbReference>
<dbReference type="InterPro" id="IPR027417">
    <property type="entry name" value="P-loop_NTPase"/>
</dbReference>
<feature type="domain" description="ABC transporter" evidence="10">
    <location>
        <begin position="346"/>
        <end position="580"/>
    </location>
</feature>
<dbReference type="GO" id="GO:0016887">
    <property type="term" value="F:ATP hydrolysis activity"/>
    <property type="evidence" value="ECO:0007669"/>
    <property type="project" value="InterPro"/>
</dbReference>
<evidence type="ECO:0000256" key="3">
    <source>
        <dbReference type="ARBA" id="ARBA00022692"/>
    </source>
</evidence>
<dbReference type="Pfam" id="PF00664">
    <property type="entry name" value="ABC_membrane"/>
    <property type="match status" value="1"/>
</dbReference>
<dbReference type="InterPro" id="IPR003593">
    <property type="entry name" value="AAA+_ATPase"/>
</dbReference>
<evidence type="ECO:0000313" key="12">
    <source>
        <dbReference type="EMBL" id="ADJ22321.1"/>
    </source>
</evidence>
<comment type="similarity">
    <text evidence="2">Belongs to the ABC transporter superfamily.</text>
</comment>
<evidence type="ECO:0000259" key="10">
    <source>
        <dbReference type="PROSITE" id="PS50893"/>
    </source>
</evidence>
<dbReference type="InterPro" id="IPR011527">
    <property type="entry name" value="ABC1_TM_dom"/>
</dbReference>
<evidence type="ECO:0000256" key="7">
    <source>
        <dbReference type="ARBA" id="ARBA00023136"/>
    </source>
</evidence>
<evidence type="ECO:0000259" key="11">
    <source>
        <dbReference type="PROSITE" id="PS50929"/>
    </source>
</evidence>
<dbReference type="STRING" id="582899.Hden_0500"/>
<proteinExistence type="inferred from homology"/>
<dbReference type="Pfam" id="PF00005">
    <property type="entry name" value="ABC_tran"/>
    <property type="match status" value="1"/>
</dbReference>
<dbReference type="SUPFAM" id="SSF52540">
    <property type="entry name" value="P-loop containing nucleoside triphosphate hydrolases"/>
    <property type="match status" value="1"/>
</dbReference>
<feature type="transmembrane region" description="Helical" evidence="9">
    <location>
        <begin position="29"/>
        <end position="53"/>
    </location>
</feature>
<feature type="domain" description="ABC transmembrane type-1" evidence="11">
    <location>
        <begin position="30"/>
        <end position="306"/>
    </location>
</feature>
<keyword evidence="7 9" id="KW-0472">Membrane</keyword>
<dbReference type="FunFam" id="3.40.50.300:FF:000218">
    <property type="entry name" value="Multidrug ABC transporter ATP-binding protein"/>
    <property type="match status" value="1"/>
</dbReference>
<dbReference type="AlphaFoldDB" id="D8JS62"/>
<dbReference type="KEGG" id="hdn:Hden_0500"/>
<evidence type="ECO:0000313" key="13">
    <source>
        <dbReference type="Proteomes" id="UP000002033"/>
    </source>
</evidence>
<dbReference type="GO" id="GO:0005524">
    <property type="term" value="F:ATP binding"/>
    <property type="evidence" value="ECO:0007669"/>
    <property type="project" value="UniProtKB-KW"/>
</dbReference>
<dbReference type="Gene3D" id="3.40.50.300">
    <property type="entry name" value="P-loop containing nucleotide triphosphate hydrolases"/>
    <property type="match status" value="1"/>
</dbReference>
<dbReference type="PROSITE" id="PS50893">
    <property type="entry name" value="ABC_TRANSPORTER_2"/>
    <property type="match status" value="1"/>
</dbReference>
<accession>D8JS62</accession>
<keyword evidence="3 9" id="KW-0812">Transmembrane</keyword>
<evidence type="ECO:0000256" key="4">
    <source>
        <dbReference type="ARBA" id="ARBA00022741"/>
    </source>
</evidence>
<evidence type="ECO:0000256" key="9">
    <source>
        <dbReference type="SAM" id="Phobius"/>
    </source>
</evidence>
<dbReference type="PROSITE" id="PS00211">
    <property type="entry name" value="ABC_TRANSPORTER_1"/>
    <property type="match status" value="1"/>
</dbReference>
<evidence type="ECO:0000256" key="6">
    <source>
        <dbReference type="ARBA" id="ARBA00022989"/>
    </source>
</evidence>